<dbReference type="SUPFAM" id="SSF50729">
    <property type="entry name" value="PH domain-like"/>
    <property type="match status" value="1"/>
</dbReference>
<feature type="compositionally biased region" description="Basic and acidic residues" evidence="1">
    <location>
        <begin position="65"/>
        <end position="77"/>
    </location>
</feature>
<feature type="compositionally biased region" description="Low complexity" evidence="1">
    <location>
        <begin position="263"/>
        <end position="288"/>
    </location>
</feature>
<dbReference type="InterPro" id="IPR023362">
    <property type="entry name" value="PH-BEACH_dom"/>
</dbReference>
<reference evidence="4" key="1">
    <citation type="submission" date="2022-03" db="EMBL/GenBank/DDBJ databases">
        <title>Draft genome sequence of Aduncisulcus paluster, a free-living microaerophilic Fornicata.</title>
        <authorList>
            <person name="Yuyama I."/>
            <person name="Kume K."/>
            <person name="Tamura T."/>
            <person name="Inagaki Y."/>
            <person name="Hashimoto T."/>
        </authorList>
    </citation>
    <scope>NUCLEOTIDE SEQUENCE</scope>
    <source>
        <strain evidence="4">NY0171</strain>
    </source>
</reference>
<dbReference type="SMART" id="SM01026">
    <property type="entry name" value="Beach"/>
    <property type="match status" value="1"/>
</dbReference>
<dbReference type="PANTHER" id="PTHR13743:SF112">
    <property type="entry name" value="BEACH DOMAIN-CONTAINING PROTEIN"/>
    <property type="match status" value="1"/>
</dbReference>
<feature type="domain" description="BEACH-type PH" evidence="3">
    <location>
        <begin position="471"/>
        <end position="573"/>
    </location>
</feature>
<dbReference type="InterPro" id="IPR011993">
    <property type="entry name" value="PH-like_dom_sf"/>
</dbReference>
<feature type="compositionally biased region" description="Low complexity" evidence="1">
    <location>
        <begin position="903"/>
        <end position="922"/>
    </location>
</feature>
<accession>A0ABQ5KPK9</accession>
<evidence type="ECO:0000313" key="4">
    <source>
        <dbReference type="EMBL" id="GKT34443.1"/>
    </source>
</evidence>
<dbReference type="Proteomes" id="UP001057375">
    <property type="component" value="Unassembled WGS sequence"/>
</dbReference>
<evidence type="ECO:0000259" key="3">
    <source>
        <dbReference type="PROSITE" id="PS51783"/>
    </source>
</evidence>
<organism evidence="4 5">
    <name type="scientific">Aduncisulcus paluster</name>
    <dbReference type="NCBI Taxonomy" id="2918883"/>
    <lineage>
        <taxon>Eukaryota</taxon>
        <taxon>Metamonada</taxon>
        <taxon>Carpediemonas-like organisms</taxon>
        <taxon>Aduncisulcus</taxon>
    </lineage>
</organism>
<dbReference type="InterPro" id="IPR036322">
    <property type="entry name" value="WD40_repeat_dom_sf"/>
</dbReference>
<dbReference type="SMART" id="SM00320">
    <property type="entry name" value="WD40"/>
    <property type="match status" value="5"/>
</dbReference>
<gene>
    <name evidence="4" type="ORF">ADUPG1_007796</name>
</gene>
<dbReference type="Gene3D" id="2.30.29.30">
    <property type="entry name" value="Pleckstrin-homology domain (PH domain)/Phosphotyrosine-binding domain (PTB)"/>
    <property type="match status" value="1"/>
</dbReference>
<dbReference type="Gene3D" id="1.10.1540.10">
    <property type="entry name" value="BEACH domain"/>
    <property type="match status" value="1"/>
</dbReference>
<dbReference type="Gene3D" id="2.130.10.10">
    <property type="entry name" value="YVTN repeat-like/Quinoprotein amine dehydrogenase"/>
    <property type="match status" value="2"/>
</dbReference>
<feature type="region of interest" description="Disordered" evidence="1">
    <location>
        <begin position="239"/>
        <end position="288"/>
    </location>
</feature>
<dbReference type="PANTHER" id="PTHR13743">
    <property type="entry name" value="BEIGE/BEACH-RELATED"/>
    <property type="match status" value="1"/>
</dbReference>
<comment type="caution">
    <text evidence="4">The sequence shown here is derived from an EMBL/GenBank/DDBJ whole genome shotgun (WGS) entry which is preliminary data.</text>
</comment>
<dbReference type="InterPro" id="IPR015943">
    <property type="entry name" value="WD40/YVTN_repeat-like_dom_sf"/>
</dbReference>
<feature type="region of interest" description="Disordered" evidence="1">
    <location>
        <begin position="903"/>
        <end position="924"/>
    </location>
</feature>
<dbReference type="Pfam" id="PF02138">
    <property type="entry name" value="Beach"/>
    <property type="match status" value="1"/>
</dbReference>
<dbReference type="SUPFAM" id="SSF81837">
    <property type="entry name" value="BEACH domain"/>
    <property type="match status" value="1"/>
</dbReference>
<dbReference type="InterPro" id="IPR001680">
    <property type="entry name" value="WD40_rpt"/>
</dbReference>
<feature type="region of interest" description="Disordered" evidence="1">
    <location>
        <begin position="443"/>
        <end position="464"/>
    </location>
</feature>
<feature type="domain" description="BEACH" evidence="2">
    <location>
        <begin position="586"/>
        <end position="877"/>
    </location>
</feature>
<evidence type="ECO:0000313" key="5">
    <source>
        <dbReference type="Proteomes" id="UP001057375"/>
    </source>
</evidence>
<feature type="region of interest" description="Disordered" evidence="1">
    <location>
        <begin position="65"/>
        <end position="95"/>
    </location>
</feature>
<dbReference type="InterPro" id="IPR050865">
    <property type="entry name" value="BEACH_Domain"/>
</dbReference>
<dbReference type="EMBL" id="BQXS01010812">
    <property type="protein sequence ID" value="GKT34443.1"/>
    <property type="molecule type" value="Genomic_DNA"/>
</dbReference>
<name>A0ABQ5KPK9_9EUKA</name>
<dbReference type="SUPFAM" id="SSF50978">
    <property type="entry name" value="WD40 repeat-like"/>
    <property type="match status" value="1"/>
</dbReference>
<keyword evidence="5" id="KW-1185">Reference proteome</keyword>
<feature type="region of interest" description="Disordered" evidence="1">
    <location>
        <begin position="404"/>
        <end position="427"/>
    </location>
</feature>
<protein>
    <submittedName>
        <fullName evidence="4">Neurobeachin-like protein 2</fullName>
    </submittedName>
</protein>
<dbReference type="PROSITE" id="PS51783">
    <property type="entry name" value="PH_BEACH"/>
    <property type="match status" value="1"/>
</dbReference>
<dbReference type="PROSITE" id="PS50197">
    <property type="entry name" value="BEACH"/>
    <property type="match status" value="1"/>
</dbReference>
<feature type="compositionally biased region" description="Low complexity" evidence="1">
    <location>
        <begin position="240"/>
        <end position="255"/>
    </location>
</feature>
<feature type="compositionally biased region" description="Basic and acidic residues" evidence="1">
    <location>
        <begin position="404"/>
        <end position="420"/>
    </location>
</feature>
<dbReference type="InterPro" id="IPR036372">
    <property type="entry name" value="BEACH_dom_sf"/>
</dbReference>
<sequence length="1287" mass="142834">MRSVVRHCVVHLKDGEIERGRDVSSSSSSSKSAASQIKLEGVGGVCGICMRMCTMGILLGMDNEEKERRDRDKMRREERRRKKDAKKTGDDSSFGSSLSVLMPSSAMPSFSLVSMCIEQLHECVLNVHSEEKKYCTSVCSLFLLLLLSASSSTTSSLLLSSIQQLSAQSLSPLEYSSDREEDVVRSICEHTHLLSESVSDGVLEITKRALAECLREVRPNQTTYSPFYTKECFSIASRNSAKSGDAGSSDSTSTSIEAKGRNSTDSGSRTRASSASSDVHSSEKTASSSQSTTADTLFIFSLPPMISMKSVTVRRVNSVLKNHYADKYKQTLSSTDFKMDKLKHMLLSSSVVTSANFLSDQSTKYLIRSPTMTGDGRVLQLIQNPFGVSYTGLQKDSFIAECHKPDCDGKKKPRQERDETSISEVTNDHSNLVDVVRNLGISISDAPPPPPLDDSSSAVSTGGTADVGDKTNAFGTSQVFMCKLLRLGREYHGAIEVTESYLCFEGASERRVGKEKKELTIVVRCKMSSVNELNYKRIYLQNSGVEIVIEGGEVWLLNLTDPERRKLVKHILASPHATNITSKQLSWGISTLKKSNLTDMWVKGYISTFDYLMQLNRFASRSVHDISQYPVFPWVLKDYTSETLDLEDPSIYRDLSHPIAAQTEELREEVKAKYDMLSRSKCSDLPPFHWGSHYLPGGVVIYWLMRIEPFTQLHIELQEGTFDHADRLFNSFETSWFTATHNPSDLRELVPEFYYASDVLLNRNKLNFGRRSDGSMVDNVVLPPYARNAEHFISIHRRALEGEYVSKNINNWIDLIFGYKQRGQPAIDAHNVFFHLSYEGATDIQALPSHKREAVLSQIRHFGQIPFQLFTKPHPQRSCSHLKLPLLRSPHMSLHKKYQIISRSGSGLQSSKSSLRSASSSSLTPRTPMPFECIGGSSSGNVVWVGVNNSSNTIYCMNARGKVNVLAMKVFQAPASPSSVVMGSRVHLSTRSGLLGTSMWSARRFRPFVELKDRDEIESVHGQVSFLRQRHIPSTHTLFSPSNKRNNVMFCLFNHGKSIVCGGSCDCSIHILRLPSFSLSHKVYFHRDVVSCVHGEGTMFCVGSRDTSVSVWQISDDVFEKVDRVSVCVGHLEAVSAVYMSVGNDLVVSGDTGGCLMVFSLSSGALLHSMKVEGSINKIVMNEITGTIFVSTSALMLFVCSVNGYVIHSSTILEGIVDMQVSTNGEWVAVACGRGSIRVYDSLDFSRKPVLYRARFGHCIECLQLCYGDQLALCGTSSGYVLVFNLT</sequence>
<dbReference type="InterPro" id="IPR000409">
    <property type="entry name" value="BEACH_dom"/>
</dbReference>
<proteinExistence type="predicted"/>
<evidence type="ECO:0000259" key="2">
    <source>
        <dbReference type="PROSITE" id="PS50197"/>
    </source>
</evidence>
<evidence type="ECO:0000256" key="1">
    <source>
        <dbReference type="SAM" id="MobiDB-lite"/>
    </source>
</evidence>
<dbReference type="CDD" id="cd06071">
    <property type="entry name" value="Beach"/>
    <property type="match status" value="1"/>
</dbReference>